<keyword evidence="3" id="KW-1185">Reference proteome</keyword>
<evidence type="ECO:0000313" key="3">
    <source>
        <dbReference type="Proteomes" id="UP000823775"/>
    </source>
</evidence>
<feature type="region of interest" description="Disordered" evidence="1">
    <location>
        <begin position="55"/>
        <end position="89"/>
    </location>
</feature>
<gene>
    <name evidence="2" type="ORF">HAX54_046466</name>
</gene>
<organism evidence="2 3">
    <name type="scientific">Datura stramonium</name>
    <name type="common">Jimsonweed</name>
    <name type="synonym">Common thornapple</name>
    <dbReference type="NCBI Taxonomy" id="4076"/>
    <lineage>
        <taxon>Eukaryota</taxon>
        <taxon>Viridiplantae</taxon>
        <taxon>Streptophyta</taxon>
        <taxon>Embryophyta</taxon>
        <taxon>Tracheophyta</taxon>
        <taxon>Spermatophyta</taxon>
        <taxon>Magnoliopsida</taxon>
        <taxon>eudicotyledons</taxon>
        <taxon>Gunneridae</taxon>
        <taxon>Pentapetalae</taxon>
        <taxon>asterids</taxon>
        <taxon>lamiids</taxon>
        <taxon>Solanales</taxon>
        <taxon>Solanaceae</taxon>
        <taxon>Solanoideae</taxon>
        <taxon>Datureae</taxon>
        <taxon>Datura</taxon>
    </lineage>
</organism>
<evidence type="ECO:0000313" key="2">
    <source>
        <dbReference type="EMBL" id="MCE3050101.1"/>
    </source>
</evidence>
<dbReference type="EMBL" id="JACEIK010007333">
    <property type="protein sequence ID" value="MCE3050101.1"/>
    <property type="molecule type" value="Genomic_DNA"/>
</dbReference>
<proteinExistence type="predicted"/>
<reference evidence="2 3" key="1">
    <citation type="journal article" date="2021" name="BMC Genomics">
        <title>Datura genome reveals duplications of psychoactive alkaloid biosynthetic genes and high mutation rate following tissue culture.</title>
        <authorList>
            <person name="Rajewski A."/>
            <person name="Carter-House D."/>
            <person name="Stajich J."/>
            <person name="Litt A."/>
        </authorList>
    </citation>
    <scope>NUCLEOTIDE SEQUENCE [LARGE SCALE GENOMIC DNA]</scope>
    <source>
        <strain evidence="2">AR-01</strain>
    </source>
</reference>
<name>A0ABS8WJ31_DATST</name>
<dbReference type="Proteomes" id="UP000823775">
    <property type="component" value="Unassembled WGS sequence"/>
</dbReference>
<evidence type="ECO:0000256" key="1">
    <source>
        <dbReference type="SAM" id="MobiDB-lite"/>
    </source>
</evidence>
<protein>
    <submittedName>
        <fullName evidence="2">Uncharacterized protein</fullName>
    </submittedName>
</protein>
<accession>A0ABS8WJ31</accession>
<feature type="non-terminal residue" evidence="2">
    <location>
        <position position="89"/>
    </location>
</feature>
<comment type="caution">
    <text evidence="2">The sequence shown here is derived from an EMBL/GenBank/DDBJ whole genome shotgun (WGS) entry which is preliminary data.</text>
</comment>
<sequence>MAQVHESQIMKLAKAIPSMIQQTIKKAMQTAREKLRGLCAIVEVLENEVITLRKDMDTLTVPPPASNPTHPEPTIVTSKPEAPKSLPDD</sequence>